<dbReference type="GO" id="GO:0005344">
    <property type="term" value="F:oxygen carrier activity"/>
    <property type="evidence" value="ECO:0007669"/>
    <property type="project" value="UniProtKB-KW"/>
</dbReference>
<proteinExistence type="inferred from homology"/>
<sequence length="303" mass="35037">MSTKPKRTRALGITKPSENSPKNHLQIPETPQNTNSKFETLSIDDSATTSTSSQTRLNQSQETGLFATLRRRMKRLFGFTNDSSALHKSLQNLTLTKEEYDKRKSCSTENNIKAFAMRHVRREYITNDVPDDVSSLKKEYEFALIQLTSMTDCQILEIRKSWDFLKVHIEKIGVIMFLGLFEEHSDFRDAFAKFRGKQLMELTRDPALQAHGLRVLNIVDKLVTRMHKIELIQDFILSLGSKHCRYVPSLSLIPCVEEQMIEAIKPVLEEQGMWTPELEFGWRNIMIYLTCAMRYGLARTPKE</sequence>
<evidence type="ECO:0000313" key="7">
    <source>
        <dbReference type="EMBL" id="KAF5402906.1"/>
    </source>
</evidence>
<dbReference type="PANTHER" id="PTHR46458">
    <property type="entry name" value="BLR2807 PROTEIN"/>
    <property type="match status" value="1"/>
</dbReference>
<evidence type="ECO:0000256" key="4">
    <source>
        <dbReference type="RuleBase" id="RU000356"/>
    </source>
</evidence>
<comment type="similarity">
    <text evidence="4">Belongs to the globin family.</text>
</comment>
<feature type="compositionally biased region" description="Polar residues" evidence="5">
    <location>
        <begin position="16"/>
        <end position="37"/>
    </location>
</feature>
<feature type="region of interest" description="Disordered" evidence="5">
    <location>
        <begin position="1"/>
        <end position="37"/>
    </location>
</feature>
<feature type="domain" description="Globin" evidence="6">
    <location>
        <begin position="149"/>
        <end position="298"/>
    </location>
</feature>
<reference evidence="7" key="1">
    <citation type="submission" date="2019-05" db="EMBL/GenBank/DDBJ databases">
        <title>Annotation for the trematode Paragonimus heterotremus.</title>
        <authorList>
            <person name="Choi Y.-J."/>
        </authorList>
    </citation>
    <scope>NUCLEOTIDE SEQUENCE</scope>
    <source>
        <strain evidence="7">LC</strain>
    </source>
</reference>
<dbReference type="OrthoDB" id="436496at2759"/>
<gene>
    <name evidence="7" type="ORF">PHET_03779</name>
</gene>
<keyword evidence="4" id="KW-0813">Transport</keyword>
<name>A0A8J4WJ31_9TREM</name>
<evidence type="ECO:0000256" key="1">
    <source>
        <dbReference type="ARBA" id="ARBA00022617"/>
    </source>
</evidence>
<dbReference type="Pfam" id="PF00042">
    <property type="entry name" value="Globin"/>
    <property type="match status" value="1"/>
</dbReference>
<keyword evidence="8" id="KW-1185">Reference proteome</keyword>
<protein>
    <submittedName>
        <fullName evidence="7">Globin X</fullName>
    </submittedName>
</protein>
<dbReference type="PANTHER" id="PTHR46458:SF2">
    <property type="entry name" value="X GLOBIN"/>
    <property type="match status" value="1"/>
</dbReference>
<dbReference type="GO" id="GO:0019825">
    <property type="term" value="F:oxygen binding"/>
    <property type="evidence" value="ECO:0007669"/>
    <property type="project" value="InterPro"/>
</dbReference>
<dbReference type="AlphaFoldDB" id="A0A8J4WJ31"/>
<organism evidence="7 8">
    <name type="scientific">Paragonimus heterotremus</name>
    <dbReference type="NCBI Taxonomy" id="100268"/>
    <lineage>
        <taxon>Eukaryota</taxon>
        <taxon>Metazoa</taxon>
        <taxon>Spiralia</taxon>
        <taxon>Lophotrochozoa</taxon>
        <taxon>Platyhelminthes</taxon>
        <taxon>Trematoda</taxon>
        <taxon>Digenea</taxon>
        <taxon>Plagiorchiida</taxon>
        <taxon>Troglotremata</taxon>
        <taxon>Troglotrematidae</taxon>
        <taxon>Paragonimus</taxon>
    </lineage>
</organism>
<keyword evidence="2" id="KW-0479">Metal-binding</keyword>
<keyword evidence="1 4" id="KW-0349">Heme</keyword>
<dbReference type="InterPro" id="IPR012292">
    <property type="entry name" value="Globin/Proto"/>
</dbReference>
<dbReference type="PROSITE" id="PS01033">
    <property type="entry name" value="GLOBIN"/>
    <property type="match status" value="1"/>
</dbReference>
<evidence type="ECO:0000259" key="6">
    <source>
        <dbReference type="PROSITE" id="PS01033"/>
    </source>
</evidence>
<evidence type="ECO:0000256" key="5">
    <source>
        <dbReference type="SAM" id="MobiDB-lite"/>
    </source>
</evidence>
<dbReference type="InterPro" id="IPR009050">
    <property type="entry name" value="Globin-like_sf"/>
</dbReference>
<evidence type="ECO:0000256" key="2">
    <source>
        <dbReference type="ARBA" id="ARBA00022723"/>
    </source>
</evidence>
<dbReference type="InterPro" id="IPR050532">
    <property type="entry name" value="Globin-like_OT"/>
</dbReference>
<dbReference type="GO" id="GO:0046872">
    <property type="term" value="F:metal ion binding"/>
    <property type="evidence" value="ECO:0007669"/>
    <property type="project" value="UniProtKB-KW"/>
</dbReference>
<evidence type="ECO:0000256" key="3">
    <source>
        <dbReference type="ARBA" id="ARBA00023004"/>
    </source>
</evidence>
<keyword evidence="3" id="KW-0408">Iron</keyword>
<dbReference type="GO" id="GO:0020037">
    <property type="term" value="F:heme binding"/>
    <property type="evidence" value="ECO:0007669"/>
    <property type="project" value="InterPro"/>
</dbReference>
<evidence type="ECO:0000313" key="8">
    <source>
        <dbReference type="Proteomes" id="UP000748531"/>
    </source>
</evidence>
<keyword evidence="4" id="KW-0561">Oxygen transport</keyword>
<comment type="caution">
    <text evidence="7">The sequence shown here is derived from an EMBL/GenBank/DDBJ whole genome shotgun (WGS) entry which is preliminary data.</text>
</comment>
<dbReference type="SUPFAM" id="SSF46458">
    <property type="entry name" value="Globin-like"/>
    <property type="match status" value="1"/>
</dbReference>
<dbReference type="InterPro" id="IPR000971">
    <property type="entry name" value="Globin"/>
</dbReference>
<accession>A0A8J4WJ31</accession>
<dbReference type="Proteomes" id="UP000748531">
    <property type="component" value="Unassembled WGS sequence"/>
</dbReference>
<dbReference type="Gene3D" id="1.10.490.10">
    <property type="entry name" value="Globins"/>
    <property type="match status" value="1"/>
</dbReference>
<dbReference type="EMBL" id="LUCH01001536">
    <property type="protein sequence ID" value="KAF5402906.1"/>
    <property type="molecule type" value="Genomic_DNA"/>
</dbReference>